<comment type="caution">
    <text evidence="3">The sequence shown here is derived from an EMBL/GenBank/DDBJ whole genome shotgun (WGS) entry which is preliminary data.</text>
</comment>
<dbReference type="Proteomes" id="UP000601435">
    <property type="component" value="Unassembled WGS sequence"/>
</dbReference>
<dbReference type="AlphaFoldDB" id="A0A812XK77"/>
<organism evidence="3 4">
    <name type="scientific">Symbiodinium necroappetens</name>
    <dbReference type="NCBI Taxonomy" id="1628268"/>
    <lineage>
        <taxon>Eukaryota</taxon>
        <taxon>Sar</taxon>
        <taxon>Alveolata</taxon>
        <taxon>Dinophyceae</taxon>
        <taxon>Suessiales</taxon>
        <taxon>Symbiodiniaceae</taxon>
        <taxon>Symbiodinium</taxon>
    </lineage>
</organism>
<dbReference type="OrthoDB" id="447892at2759"/>
<accession>A0A812XK77</accession>
<feature type="transmembrane region" description="Helical" evidence="2">
    <location>
        <begin position="109"/>
        <end position="126"/>
    </location>
</feature>
<feature type="region of interest" description="Disordered" evidence="1">
    <location>
        <begin position="488"/>
        <end position="508"/>
    </location>
</feature>
<reference evidence="3" key="1">
    <citation type="submission" date="2021-02" db="EMBL/GenBank/DDBJ databases">
        <authorList>
            <person name="Dougan E. K."/>
            <person name="Rhodes N."/>
            <person name="Thang M."/>
            <person name="Chan C."/>
        </authorList>
    </citation>
    <scope>NUCLEOTIDE SEQUENCE</scope>
</reference>
<proteinExistence type="predicted"/>
<keyword evidence="4" id="KW-1185">Reference proteome</keyword>
<feature type="transmembrane region" description="Helical" evidence="2">
    <location>
        <begin position="154"/>
        <end position="174"/>
    </location>
</feature>
<feature type="transmembrane region" description="Helical" evidence="2">
    <location>
        <begin position="180"/>
        <end position="201"/>
    </location>
</feature>
<gene>
    <name evidence="3" type="ORF">SNEC2469_LOCUS21269</name>
</gene>
<evidence type="ECO:0000256" key="1">
    <source>
        <dbReference type="SAM" id="MobiDB-lite"/>
    </source>
</evidence>
<keyword evidence="2" id="KW-1133">Transmembrane helix</keyword>
<evidence type="ECO:0000256" key="2">
    <source>
        <dbReference type="SAM" id="Phobius"/>
    </source>
</evidence>
<feature type="transmembrane region" description="Helical" evidence="2">
    <location>
        <begin position="81"/>
        <end position="102"/>
    </location>
</feature>
<sequence length="526" mass="58540">MVQAVARYGRCILGLHRRVFCKGSATKANTDELIVAREVSKLRLSIARRYSLLLTFLACVLLAMVQWNIIFKKPRWMTDAFSWLMVACFASLVFTQIFPCLLSEYTLDFWYLVGSASLTCCLWPPFLYAEHLTFVSGVVLVVYRLPAAIMTHHYFFVLLANLISVVMTYLRMVFDEQEEIGAWALHGEVLCTLAVVMLSFIMRSALERFAEQFVRGTKATTELNAASALLELTCDAVLELHEDLTVATCSPQLAAMLLRGQGLCMAGLSFTDFVAGVSEKQRAAEILGDCEPGSERKERTASARAFHTRLVDACGSKFRTEVFQVSYHKLDGSIHHLLGLRDFTDQKSIASNAVDAISEGEDSRPEEVLEPVSRSRRLGLLEVDIDFMQVCAASAPLGCLAGKALTDVLSVATSKRLKRLWDEVLLIEARGELAWKVLPFGTIDLRLSSSETLSVSGTAEVVRTSTGELEFFLCFSMPPSFPSFRSIRRSSRRSHQNGNSDYSTDEGNFDIESAQSVHRSSRAYSL</sequence>
<protein>
    <submittedName>
        <fullName evidence="3">Uncharacterized protein</fullName>
    </submittedName>
</protein>
<name>A0A812XK77_9DINO</name>
<feature type="transmembrane region" description="Helical" evidence="2">
    <location>
        <begin position="50"/>
        <end position="69"/>
    </location>
</feature>
<keyword evidence="2" id="KW-0472">Membrane</keyword>
<evidence type="ECO:0000313" key="4">
    <source>
        <dbReference type="Proteomes" id="UP000601435"/>
    </source>
</evidence>
<keyword evidence="2" id="KW-0812">Transmembrane</keyword>
<dbReference type="EMBL" id="CAJNJA010037617">
    <property type="protein sequence ID" value="CAE7735879.1"/>
    <property type="molecule type" value="Genomic_DNA"/>
</dbReference>
<evidence type="ECO:0000313" key="3">
    <source>
        <dbReference type="EMBL" id="CAE7735879.1"/>
    </source>
</evidence>